<comment type="caution">
    <text evidence="1">The sequence shown here is derived from an EMBL/GenBank/DDBJ whole genome shotgun (WGS) entry which is preliminary data.</text>
</comment>
<protein>
    <submittedName>
        <fullName evidence="1">Uncharacterized protein</fullName>
    </submittedName>
</protein>
<reference evidence="1 2" key="1">
    <citation type="submission" date="2023-02" db="EMBL/GenBank/DDBJ databases">
        <title>LHISI_Scaffold_Assembly.</title>
        <authorList>
            <person name="Stuart O.P."/>
            <person name="Cleave R."/>
            <person name="Magrath M.J.L."/>
            <person name="Mikheyev A.S."/>
        </authorList>
    </citation>
    <scope>NUCLEOTIDE SEQUENCE [LARGE SCALE GENOMIC DNA]</scope>
    <source>
        <strain evidence="1">Daus_M_001</strain>
        <tissue evidence="1">Leg muscle</tissue>
    </source>
</reference>
<name>A0ABQ9IIH0_9NEOP</name>
<dbReference type="EMBL" id="JARBHB010000001">
    <property type="protein sequence ID" value="KAJ8896441.1"/>
    <property type="molecule type" value="Genomic_DNA"/>
</dbReference>
<organism evidence="1 2">
    <name type="scientific">Dryococelus australis</name>
    <dbReference type="NCBI Taxonomy" id="614101"/>
    <lineage>
        <taxon>Eukaryota</taxon>
        <taxon>Metazoa</taxon>
        <taxon>Ecdysozoa</taxon>
        <taxon>Arthropoda</taxon>
        <taxon>Hexapoda</taxon>
        <taxon>Insecta</taxon>
        <taxon>Pterygota</taxon>
        <taxon>Neoptera</taxon>
        <taxon>Polyneoptera</taxon>
        <taxon>Phasmatodea</taxon>
        <taxon>Verophasmatodea</taxon>
        <taxon>Anareolatae</taxon>
        <taxon>Phasmatidae</taxon>
        <taxon>Eurycanthinae</taxon>
        <taxon>Dryococelus</taxon>
    </lineage>
</organism>
<accession>A0ABQ9IIH0</accession>
<sequence length="64" mass="7453">MLHDTRQYSVAHNSRWWVASLGGLAKRKSDVSERVQEHCRYELSVYDGTIFRGECLVVPQEMRA</sequence>
<proteinExistence type="predicted"/>
<dbReference type="Proteomes" id="UP001159363">
    <property type="component" value="Chromosome 1"/>
</dbReference>
<keyword evidence="2" id="KW-1185">Reference proteome</keyword>
<evidence type="ECO:0000313" key="2">
    <source>
        <dbReference type="Proteomes" id="UP001159363"/>
    </source>
</evidence>
<gene>
    <name evidence="1" type="ORF">PR048_001785</name>
</gene>
<evidence type="ECO:0000313" key="1">
    <source>
        <dbReference type="EMBL" id="KAJ8896441.1"/>
    </source>
</evidence>